<dbReference type="EMBL" id="AP017457">
    <property type="protein sequence ID" value="BAU98766.1"/>
    <property type="molecule type" value="Genomic_DNA"/>
</dbReference>
<evidence type="ECO:0000313" key="4">
    <source>
        <dbReference type="EMBL" id="BAU98766.1"/>
    </source>
</evidence>
<dbReference type="NCBIfam" id="TIGR00654">
    <property type="entry name" value="PhzF_family"/>
    <property type="match status" value="1"/>
</dbReference>
<dbReference type="PANTHER" id="PTHR13774">
    <property type="entry name" value="PHENAZINE BIOSYNTHESIS PROTEIN"/>
    <property type="match status" value="1"/>
</dbReference>
<evidence type="ECO:0000256" key="3">
    <source>
        <dbReference type="PIRSR" id="PIRSR016184-1"/>
    </source>
</evidence>
<dbReference type="KEGG" id="amin:AUMI_12240"/>
<dbReference type="PANTHER" id="PTHR13774:SF39">
    <property type="entry name" value="BIOSYNTHESIS PROTEIN, PUTATIVE-RELATED"/>
    <property type="match status" value="1"/>
</dbReference>
<dbReference type="Gene3D" id="3.10.310.10">
    <property type="entry name" value="Diaminopimelate Epimerase, Chain A, domain 1"/>
    <property type="match status" value="2"/>
</dbReference>
<evidence type="ECO:0000256" key="1">
    <source>
        <dbReference type="ARBA" id="ARBA00008270"/>
    </source>
</evidence>
<keyword evidence="2" id="KW-0413">Isomerase</keyword>
<dbReference type="RefSeq" id="WP_096380396.1">
    <property type="nucleotide sequence ID" value="NZ_AP017457.1"/>
</dbReference>
<proteinExistence type="inferred from homology"/>
<dbReference type="PIRSF" id="PIRSF016184">
    <property type="entry name" value="PhzC_PhzF"/>
    <property type="match status" value="1"/>
</dbReference>
<dbReference type="GO" id="GO:0016853">
    <property type="term" value="F:isomerase activity"/>
    <property type="evidence" value="ECO:0007669"/>
    <property type="project" value="UniProtKB-KW"/>
</dbReference>
<comment type="similarity">
    <text evidence="1">Belongs to the PhzF family.</text>
</comment>
<dbReference type="Pfam" id="PF02567">
    <property type="entry name" value="PhzC-PhzF"/>
    <property type="match status" value="1"/>
</dbReference>
<dbReference type="AlphaFoldDB" id="A0A173LV07"/>
<gene>
    <name evidence="4" type="ORF">AUMI_12240</name>
</gene>
<organism evidence="4 5">
    <name type="scientific">Aurantimicrobium minutum</name>
    <dbReference type="NCBI Taxonomy" id="708131"/>
    <lineage>
        <taxon>Bacteria</taxon>
        <taxon>Bacillati</taxon>
        <taxon>Actinomycetota</taxon>
        <taxon>Actinomycetes</taxon>
        <taxon>Micrococcales</taxon>
        <taxon>Microbacteriaceae</taxon>
        <taxon>Aurantimicrobium</taxon>
    </lineage>
</organism>
<dbReference type="InterPro" id="IPR003719">
    <property type="entry name" value="Phenazine_PhzF-like"/>
</dbReference>
<feature type="active site" evidence="3">
    <location>
        <position position="47"/>
    </location>
</feature>
<evidence type="ECO:0000256" key="2">
    <source>
        <dbReference type="ARBA" id="ARBA00023235"/>
    </source>
</evidence>
<dbReference type="GeneID" id="80451407"/>
<evidence type="ECO:0000313" key="5">
    <source>
        <dbReference type="Proteomes" id="UP000243847"/>
    </source>
</evidence>
<dbReference type="Proteomes" id="UP000243847">
    <property type="component" value="Chromosome sequence1"/>
</dbReference>
<dbReference type="OrthoDB" id="9788221at2"/>
<sequence length="284" mass="30342">MADTAVLRLTAFSDDPEGGNPAGVVLDATELSTEQMQSIAADVGYSETAFLIPHTDVENSYQIRYFTPAAEVAFCGHATIASGVVLGREYGDGVYELSTQAGPVEVDVTVAGESVVATLTSPPTTLAPLDPDLVYDLLDALDWDETALDSRFTPAVGFSGNHHPILVLDSRETLASMDYDFDVLAELMKEHHWTTIQLVYPEEGDPHGRRWHSRNPAPSVGIYEDPATGSAAAALGAYFRETGVYGVGDHVTIFQGDDMGRPSSIMLTIGGSRMKISGTATDIL</sequence>
<protein>
    <submittedName>
        <fullName evidence="4">Oxidoreductase</fullName>
    </submittedName>
</protein>
<accession>A0A173LV07</accession>
<reference evidence="4 5" key="1">
    <citation type="journal article" date="2016" name="Genome Announc.">
        <title>Complete Genome Sequence of Aurantimicrobium minutum Type Strain KNCT, a Planktonic Ultramicrobacterium Isolated from River Water.</title>
        <authorList>
            <person name="Nakai R."/>
            <person name="Fujisawa T."/>
            <person name="Nakamura Y."/>
            <person name="Nishide H."/>
            <person name="Uchiyama I."/>
            <person name="Baba T."/>
            <person name="Toyoda A."/>
            <person name="Fujiyama A."/>
            <person name="Naganuma T."/>
            <person name="Niki H."/>
        </authorList>
    </citation>
    <scope>NUCLEOTIDE SEQUENCE [LARGE SCALE GENOMIC DNA]</scope>
    <source>
        <strain evidence="4 5">KNC</strain>
    </source>
</reference>
<dbReference type="GO" id="GO:0005737">
    <property type="term" value="C:cytoplasm"/>
    <property type="evidence" value="ECO:0007669"/>
    <property type="project" value="TreeGrafter"/>
</dbReference>
<name>A0A173LV07_9MICO</name>
<dbReference type="SUPFAM" id="SSF54506">
    <property type="entry name" value="Diaminopimelate epimerase-like"/>
    <property type="match status" value="1"/>
</dbReference>